<comment type="caution">
    <text evidence="1">The sequence shown here is derived from an EMBL/GenBank/DDBJ whole genome shotgun (WGS) entry which is preliminary data.</text>
</comment>
<gene>
    <name evidence="1" type="ORF">EEDITHA_LOCUS1683</name>
</gene>
<protein>
    <submittedName>
        <fullName evidence="1">Uncharacterized protein</fullName>
    </submittedName>
</protein>
<evidence type="ECO:0000313" key="1">
    <source>
        <dbReference type="EMBL" id="CAH2085178.1"/>
    </source>
</evidence>
<accession>A0AAU9TEV3</accession>
<dbReference type="EMBL" id="CAKOGL010000004">
    <property type="protein sequence ID" value="CAH2085178.1"/>
    <property type="molecule type" value="Genomic_DNA"/>
</dbReference>
<name>A0AAU9TEV3_EUPED</name>
<organism evidence="1 2">
    <name type="scientific">Euphydryas editha</name>
    <name type="common">Edith's checkerspot</name>
    <dbReference type="NCBI Taxonomy" id="104508"/>
    <lineage>
        <taxon>Eukaryota</taxon>
        <taxon>Metazoa</taxon>
        <taxon>Ecdysozoa</taxon>
        <taxon>Arthropoda</taxon>
        <taxon>Hexapoda</taxon>
        <taxon>Insecta</taxon>
        <taxon>Pterygota</taxon>
        <taxon>Neoptera</taxon>
        <taxon>Endopterygota</taxon>
        <taxon>Lepidoptera</taxon>
        <taxon>Glossata</taxon>
        <taxon>Ditrysia</taxon>
        <taxon>Papilionoidea</taxon>
        <taxon>Nymphalidae</taxon>
        <taxon>Nymphalinae</taxon>
        <taxon>Euphydryas</taxon>
    </lineage>
</organism>
<keyword evidence="2" id="KW-1185">Reference proteome</keyword>
<proteinExistence type="predicted"/>
<sequence>MSSVDELENASLYFTNLVQELCTSNFYSTLAMGIRHKIEEKRRLRRVWQLSRHLSDKSALNRAIKELKSLLRATANETVRQTLELMSPLGRGERSLRKSTKYLNKVRIPIPPIRNGNTWARTDIEKAETLVTHLAAVFKPNEAQGDDDPDIDFILNQDFQLMFRPHQHHPVKY</sequence>
<dbReference type="AlphaFoldDB" id="A0AAU9TEV3"/>
<evidence type="ECO:0000313" key="2">
    <source>
        <dbReference type="Proteomes" id="UP001153954"/>
    </source>
</evidence>
<reference evidence="1" key="1">
    <citation type="submission" date="2022-03" db="EMBL/GenBank/DDBJ databases">
        <authorList>
            <person name="Tunstrom K."/>
        </authorList>
    </citation>
    <scope>NUCLEOTIDE SEQUENCE</scope>
</reference>
<dbReference type="Proteomes" id="UP001153954">
    <property type="component" value="Unassembled WGS sequence"/>
</dbReference>